<dbReference type="InterPro" id="IPR050300">
    <property type="entry name" value="GDXG_lipolytic_enzyme"/>
</dbReference>
<evidence type="ECO:0000256" key="1">
    <source>
        <dbReference type="ARBA" id="ARBA00022801"/>
    </source>
</evidence>
<keyword evidence="5" id="KW-1185">Reference proteome</keyword>
<dbReference type="GeneID" id="27359218"/>
<feature type="domain" description="Peptidase S9 prolyl oligopeptidase catalytic" evidence="2">
    <location>
        <begin position="264"/>
        <end position="310"/>
    </location>
</feature>
<sequence>MASITQIPHHDGYTSRTFVYKVIDGLEIKTEVAWPATKKTSGPVPVLLHYHGGFLVIGDRFSFLPTWLVSSCASRGWIFVTPDYRLIPETTAHSSLDDAVDAYNWVLTKMGGEIGLDIGKVVMAGSSAGGYLALGTSCLVSPKPQAVVTIYGMLDFADPRYLNDGSLIFGMPPIDTSGTMKKLEDLGRQDHPSVVSGSPVPIVVDPKAVPRFEYILALLAERLFPDYITGVPGMRQAIVDKGIGAIPQEHRPLFPAAFGLPSDLPPFLVLHGRNDSAVPCSASETAVKALKTAGASVQTEFVDDAEHGFDGRLEGASNLDALSEGGDDSRALQIRALKNVVKFLERHLG</sequence>
<dbReference type="RefSeq" id="XP_016261817.1">
    <property type="nucleotide sequence ID" value="XM_016408337.1"/>
</dbReference>
<dbReference type="PANTHER" id="PTHR48081">
    <property type="entry name" value="AB HYDROLASE SUPERFAMILY PROTEIN C4A8.06C"/>
    <property type="match status" value="1"/>
</dbReference>
<dbReference type="InterPro" id="IPR001375">
    <property type="entry name" value="Peptidase_S9_cat"/>
</dbReference>
<dbReference type="Pfam" id="PF00326">
    <property type="entry name" value="Peptidase_S9"/>
    <property type="match status" value="1"/>
</dbReference>
<evidence type="ECO:0000259" key="3">
    <source>
        <dbReference type="Pfam" id="PF07859"/>
    </source>
</evidence>
<evidence type="ECO:0000313" key="5">
    <source>
        <dbReference type="Proteomes" id="UP000053342"/>
    </source>
</evidence>
<feature type="domain" description="Alpha/beta hydrolase fold-3" evidence="3">
    <location>
        <begin position="47"/>
        <end position="158"/>
    </location>
</feature>
<dbReference type="Gene3D" id="3.40.50.1820">
    <property type="entry name" value="alpha/beta hydrolase"/>
    <property type="match status" value="1"/>
</dbReference>
<evidence type="ECO:0000313" key="4">
    <source>
        <dbReference type="EMBL" id="KIW41601.1"/>
    </source>
</evidence>
<dbReference type="Pfam" id="PF07859">
    <property type="entry name" value="Abhydrolase_3"/>
    <property type="match status" value="1"/>
</dbReference>
<dbReference type="Proteomes" id="UP000053342">
    <property type="component" value="Unassembled WGS sequence"/>
</dbReference>
<accession>A0A0D2ANU0</accession>
<gene>
    <name evidence="4" type="ORF">PV06_07144</name>
</gene>
<protein>
    <submittedName>
        <fullName evidence="4">Uncharacterized protein</fullName>
    </submittedName>
</protein>
<dbReference type="STRING" id="215243.A0A0D2ANU0"/>
<dbReference type="InterPro" id="IPR029058">
    <property type="entry name" value="AB_hydrolase_fold"/>
</dbReference>
<reference evidence="4 5" key="1">
    <citation type="submission" date="2015-01" db="EMBL/GenBank/DDBJ databases">
        <title>The Genome Sequence of Exophiala oligosperma CBS72588.</title>
        <authorList>
            <consortium name="The Broad Institute Genomics Platform"/>
            <person name="Cuomo C."/>
            <person name="de Hoog S."/>
            <person name="Gorbushina A."/>
            <person name="Stielow B."/>
            <person name="Teixiera M."/>
            <person name="Abouelleil A."/>
            <person name="Chapman S.B."/>
            <person name="Priest M."/>
            <person name="Young S.K."/>
            <person name="Wortman J."/>
            <person name="Nusbaum C."/>
            <person name="Birren B."/>
        </authorList>
    </citation>
    <scope>NUCLEOTIDE SEQUENCE [LARGE SCALE GENOMIC DNA]</scope>
    <source>
        <strain evidence="4 5">CBS 72588</strain>
    </source>
</reference>
<name>A0A0D2ANU0_9EURO</name>
<proteinExistence type="predicted"/>
<dbReference type="InterPro" id="IPR013094">
    <property type="entry name" value="AB_hydrolase_3"/>
</dbReference>
<dbReference type="AlphaFoldDB" id="A0A0D2ANU0"/>
<dbReference type="OrthoDB" id="19653at2759"/>
<evidence type="ECO:0000259" key="2">
    <source>
        <dbReference type="Pfam" id="PF00326"/>
    </source>
</evidence>
<dbReference type="EMBL" id="KN847337">
    <property type="protein sequence ID" value="KIW41601.1"/>
    <property type="molecule type" value="Genomic_DNA"/>
</dbReference>
<dbReference type="PANTHER" id="PTHR48081:SF3">
    <property type="entry name" value="ALPHA_BETA HYDROLASE FOLD-3 DOMAIN-CONTAINING PROTEIN"/>
    <property type="match status" value="1"/>
</dbReference>
<dbReference type="SUPFAM" id="SSF53474">
    <property type="entry name" value="alpha/beta-Hydrolases"/>
    <property type="match status" value="1"/>
</dbReference>
<dbReference type="GO" id="GO:0016787">
    <property type="term" value="F:hydrolase activity"/>
    <property type="evidence" value="ECO:0007669"/>
    <property type="project" value="UniProtKB-KW"/>
</dbReference>
<dbReference type="HOGENOM" id="CLU_012494_9_2_1"/>
<organism evidence="4 5">
    <name type="scientific">Exophiala oligosperma</name>
    <dbReference type="NCBI Taxonomy" id="215243"/>
    <lineage>
        <taxon>Eukaryota</taxon>
        <taxon>Fungi</taxon>
        <taxon>Dikarya</taxon>
        <taxon>Ascomycota</taxon>
        <taxon>Pezizomycotina</taxon>
        <taxon>Eurotiomycetes</taxon>
        <taxon>Chaetothyriomycetidae</taxon>
        <taxon>Chaetothyriales</taxon>
        <taxon>Herpotrichiellaceae</taxon>
        <taxon>Exophiala</taxon>
    </lineage>
</organism>
<dbReference type="VEuPathDB" id="FungiDB:PV06_07144"/>
<keyword evidence="1" id="KW-0378">Hydrolase</keyword>